<feature type="transmembrane region" description="Helical" evidence="9">
    <location>
        <begin position="157"/>
        <end position="176"/>
    </location>
</feature>
<dbReference type="InterPro" id="IPR017438">
    <property type="entry name" value="ATP-NAD_kinase_N"/>
</dbReference>
<dbReference type="EMBL" id="LT985188">
    <property type="protein sequence ID" value="SPD87942.1"/>
    <property type="molecule type" value="Genomic_DNA"/>
</dbReference>
<accession>A0A2N9JK29</accession>
<dbReference type="Pfam" id="PF01569">
    <property type="entry name" value="PAP2"/>
    <property type="match status" value="1"/>
</dbReference>
<keyword evidence="4" id="KW-0547">Nucleotide-binding</keyword>
<dbReference type="KEGG" id="mgg:MPLG2_2912"/>
<organism evidence="11 12">
    <name type="scientific">Micropruina glycogenica</name>
    <dbReference type="NCBI Taxonomy" id="75385"/>
    <lineage>
        <taxon>Bacteria</taxon>
        <taxon>Bacillati</taxon>
        <taxon>Actinomycetota</taxon>
        <taxon>Actinomycetes</taxon>
        <taxon>Propionibacteriales</taxon>
        <taxon>Nocardioidaceae</taxon>
        <taxon>Micropruina</taxon>
    </lineage>
</organism>
<keyword evidence="9" id="KW-0472">Membrane</keyword>
<evidence type="ECO:0000256" key="5">
    <source>
        <dbReference type="ARBA" id="ARBA00022777"/>
    </source>
</evidence>
<dbReference type="Gene3D" id="1.20.144.10">
    <property type="entry name" value="Phosphatidic acid phosphatase type 2/haloperoxidase"/>
    <property type="match status" value="1"/>
</dbReference>
<protein>
    <submittedName>
        <fullName evidence="11">Diacylglycerol kinase family enzyme</fullName>
    </submittedName>
</protein>
<dbReference type="PANTHER" id="PTHR12358">
    <property type="entry name" value="SPHINGOSINE KINASE"/>
    <property type="match status" value="1"/>
</dbReference>
<dbReference type="InterPro" id="IPR016064">
    <property type="entry name" value="NAD/diacylglycerol_kinase_sf"/>
</dbReference>
<dbReference type="AlphaFoldDB" id="A0A2N9JK29"/>
<dbReference type="InterPro" id="IPR000326">
    <property type="entry name" value="PAP2/HPO"/>
</dbReference>
<evidence type="ECO:0000256" key="2">
    <source>
        <dbReference type="ARBA" id="ARBA00005983"/>
    </source>
</evidence>
<dbReference type="SUPFAM" id="SSF48317">
    <property type="entry name" value="Acid phosphatase/Vanadium-dependent haloperoxidase"/>
    <property type="match status" value="1"/>
</dbReference>
<gene>
    <name evidence="11" type="ORF">MPLG2_2912</name>
</gene>
<feature type="transmembrane region" description="Helical" evidence="9">
    <location>
        <begin position="124"/>
        <end position="145"/>
    </location>
</feature>
<keyword evidence="5 11" id="KW-0418">Kinase</keyword>
<dbReference type="GO" id="GO:0016301">
    <property type="term" value="F:kinase activity"/>
    <property type="evidence" value="ECO:0007669"/>
    <property type="project" value="UniProtKB-KW"/>
</dbReference>
<comment type="similarity">
    <text evidence="2">Belongs to the diacylglycerol/lipid kinase family.</text>
</comment>
<keyword evidence="9" id="KW-0812">Transmembrane</keyword>
<dbReference type="Gene3D" id="2.60.200.40">
    <property type="match status" value="1"/>
</dbReference>
<keyword evidence="7" id="KW-0594">Phospholipid biosynthesis</keyword>
<evidence type="ECO:0000256" key="9">
    <source>
        <dbReference type="SAM" id="Phobius"/>
    </source>
</evidence>
<dbReference type="SMART" id="SM00014">
    <property type="entry name" value="acidPPc"/>
    <property type="match status" value="1"/>
</dbReference>
<feature type="transmembrane region" description="Helical" evidence="9">
    <location>
        <begin position="84"/>
        <end position="102"/>
    </location>
</feature>
<dbReference type="RefSeq" id="WP_105186563.1">
    <property type="nucleotide sequence ID" value="NZ_BAAAGO010000008.1"/>
</dbReference>
<proteinExistence type="inferred from homology"/>
<evidence type="ECO:0000256" key="8">
    <source>
        <dbReference type="ARBA" id="ARBA00023264"/>
    </source>
</evidence>
<evidence type="ECO:0000256" key="6">
    <source>
        <dbReference type="ARBA" id="ARBA00022840"/>
    </source>
</evidence>
<evidence type="ECO:0000256" key="7">
    <source>
        <dbReference type="ARBA" id="ARBA00023209"/>
    </source>
</evidence>
<dbReference type="Pfam" id="PF00781">
    <property type="entry name" value="DAGK_cat"/>
    <property type="match status" value="1"/>
</dbReference>
<dbReference type="SUPFAM" id="SSF111331">
    <property type="entry name" value="NAD kinase/diacylglycerol kinase-like"/>
    <property type="match status" value="1"/>
</dbReference>
<dbReference type="GO" id="GO:0008654">
    <property type="term" value="P:phospholipid biosynthetic process"/>
    <property type="evidence" value="ECO:0007669"/>
    <property type="project" value="UniProtKB-KW"/>
</dbReference>
<evidence type="ECO:0000256" key="4">
    <source>
        <dbReference type="ARBA" id="ARBA00022741"/>
    </source>
</evidence>
<dbReference type="Pfam" id="PF19279">
    <property type="entry name" value="YegS_C"/>
    <property type="match status" value="1"/>
</dbReference>
<dbReference type="SMART" id="SM00046">
    <property type="entry name" value="DAGKc"/>
    <property type="match status" value="1"/>
</dbReference>
<dbReference type="Gene3D" id="3.40.50.10330">
    <property type="entry name" value="Probable inorganic polyphosphate/atp-NAD kinase, domain 1"/>
    <property type="match status" value="1"/>
</dbReference>
<evidence type="ECO:0000256" key="1">
    <source>
        <dbReference type="ARBA" id="ARBA00001946"/>
    </source>
</evidence>
<evidence type="ECO:0000256" key="3">
    <source>
        <dbReference type="ARBA" id="ARBA00022679"/>
    </source>
</evidence>
<keyword evidence="6" id="KW-0067">ATP-binding</keyword>
<sequence length="518" mass="55347">MRFSRLGLAPLATLGFGVGFALWTWLTFAGALAGLDALEARPPHWQYPDIQIAAAVAVTFHPWVVYTALAGMAVWAFRRRLRNLTLAVVLSIALGWGGQALLRELLHRDRPPGSIPELITNQGYSYPSGHMVAVVTGALIAIAVTTTTRQPRRVIELWRWLGIAVIVIVALDRWVLHAHYVTDLVGGLLWGGFAASLAVAVARVHMQPERPTRAAAVAAKATKRCAIVVNPTKIPDWAAFRRHVEYECAQNGYTPMFLETSADDPGRGMTRTAVEAKVDLVLAAGGDGTVRVVCSELSGTGVPLGLMPSGTGNLLARNLGIPLDESAALEVIFNGREDRIDLIEVVIDDADAPEHIAVMAGMGLDARIMSGTDDGLKKVIGPAAYVVAAGDAANLPSFDVTVALDDAEPFERHAGLVMVGNVGQLQGNVQLLPDAQFDDGLLDVFVASATSVADWLKITTSVILPVPEASEIDRGQGREVLIECTEPVEYQLDGDASGECRRMRATVVPQTLTVMVPA</sequence>
<evidence type="ECO:0000313" key="12">
    <source>
        <dbReference type="Proteomes" id="UP000238164"/>
    </source>
</evidence>
<keyword evidence="9" id="KW-1133">Transmembrane helix</keyword>
<feature type="transmembrane region" description="Helical" evidence="9">
    <location>
        <begin position="53"/>
        <end position="77"/>
    </location>
</feature>
<dbReference type="PANTHER" id="PTHR12358:SF54">
    <property type="entry name" value="SPHINGOSINE KINASE RELATED PROTEIN"/>
    <property type="match status" value="1"/>
</dbReference>
<dbReference type="Proteomes" id="UP000238164">
    <property type="component" value="Chromosome 1"/>
</dbReference>
<keyword evidence="7" id="KW-0443">Lipid metabolism</keyword>
<keyword evidence="12" id="KW-1185">Reference proteome</keyword>
<evidence type="ECO:0000259" key="10">
    <source>
        <dbReference type="PROSITE" id="PS50146"/>
    </source>
</evidence>
<keyword evidence="3" id="KW-0808">Transferase</keyword>
<feature type="domain" description="DAGKc" evidence="10">
    <location>
        <begin position="220"/>
        <end position="349"/>
    </location>
</feature>
<name>A0A2N9JK29_9ACTN</name>
<dbReference type="InterPro" id="IPR050187">
    <property type="entry name" value="Lipid_Phosphate_FormReg"/>
</dbReference>
<keyword evidence="8" id="KW-1208">Phospholipid metabolism</keyword>
<dbReference type="InterPro" id="IPR036938">
    <property type="entry name" value="PAP2/HPO_sf"/>
</dbReference>
<dbReference type="InterPro" id="IPR045540">
    <property type="entry name" value="YegS/DAGK_C"/>
</dbReference>
<dbReference type="GO" id="GO:0005524">
    <property type="term" value="F:ATP binding"/>
    <property type="evidence" value="ECO:0007669"/>
    <property type="project" value="UniProtKB-KW"/>
</dbReference>
<feature type="transmembrane region" description="Helical" evidence="9">
    <location>
        <begin position="188"/>
        <end position="206"/>
    </location>
</feature>
<dbReference type="OrthoDB" id="3171056at2"/>
<reference evidence="11 12" key="1">
    <citation type="submission" date="2018-02" db="EMBL/GenBank/DDBJ databases">
        <authorList>
            <person name="Cohen D.B."/>
            <person name="Kent A.D."/>
        </authorList>
    </citation>
    <scope>NUCLEOTIDE SEQUENCE [LARGE SCALE GENOMIC DNA]</scope>
    <source>
        <strain evidence="11">1</strain>
    </source>
</reference>
<dbReference type="PROSITE" id="PS50146">
    <property type="entry name" value="DAGK"/>
    <property type="match status" value="1"/>
</dbReference>
<dbReference type="InterPro" id="IPR001206">
    <property type="entry name" value="Diacylglycerol_kinase_cat_dom"/>
</dbReference>
<keyword evidence="7" id="KW-0444">Lipid biosynthesis</keyword>
<evidence type="ECO:0000313" key="11">
    <source>
        <dbReference type="EMBL" id="SPD87942.1"/>
    </source>
</evidence>
<comment type="cofactor">
    <cofactor evidence="1">
        <name>Mg(2+)</name>
        <dbReference type="ChEBI" id="CHEBI:18420"/>
    </cofactor>
</comment>